<organism evidence="1 2">
    <name type="scientific">Cyclobacterium lianum</name>
    <dbReference type="NCBI Taxonomy" id="388280"/>
    <lineage>
        <taxon>Bacteria</taxon>
        <taxon>Pseudomonadati</taxon>
        <taxon>Bacteroidota</taxon>
        <taxon>Cytophagia</taxon>
        <taxon>Cytophagales</taxon>
        <taxon>Cyclobacteriaceae</taxon>
        <taxon>Cyclobacterium</taxon>
    </lineage>
</organism>
<evidence type="ECO:0000313" key="2">
    <source>
        <dbReference type="Proteomes" id="UP000184513"/>
    </source>
</evidence>
<accession>A0A1M7MAM9</accession>
<dbReference type="Proteomes" id="UP000184513">
    <property type="component" value="Unassembled WGS sequence"/>
</dbReference>
<gene>
    <name evidence="1" type="ORF">SAMN04488057_104173</name>
</gene>
<dbReference type="STRING" id="388280.SAMN04488057_104173"/>
<protein>
    <submittedName>
        <fullName evidence="1">Uncharacterized protein</fullName>
    </submittedName>
</protein>
<evidence type="ECO:0000313" key="1">
    <source>
        <dbReference type="EMBL" id="SHM87365.1"/>
    </source>
</evidence>
<dbReference type="AlphaFoldDB" id="A0A1M7MAM9"/>
<reference evidence="1 2" key="1">
    <citation type="submission" date="2016-11" db="EMBL/GenBank/DDBJ databases">
        <authorList>
            <person name="Jaros S."/>
            <person name="Januszkiewicz K."/>
            <person name="Wedrychowicz H."/>
        </authorList>
    </citation>
    <scope>NUCLEOTIDE SEQUENCE [LARGE SCALE GENOMIC DNA]</scope>
    <source>
        <strain evidence="1 2">CGMCC 1.6102</strain>
    </source>
</reference>
<name>A0A1M7MAM9_9BACT</name>
<keyword evidence="2" id="KW-1185">Reference proteome</keyword>
<dbReference type="EMBL" id="FRCY01000004">
    <property type="protein sequence ID" value="SHM87365.1"/>
    <property type="molecule type" value="Genomic_DNA"/>
</dbReference>
<sequence>MAKKQSENTANTEHLSALTNFSQTNRALTRREMLGITGMVGLATLTGITSGTVAQTVEKPPLSPFWSAIGGLPDRMQIGLLPS</sequence>
<proteinExistence type="predicted"/>